<evidence type="ECO:0000256" key="4">
    <source>
        <dbReference type="ARBA" id="ARBA00022825"/>
    </source>
</evidence>
<proteinExistence type="predicted"/>
<evidence type="ECO:0000256" key="1">
    <source>
        <dbReference type="ARBA" id="ARBA00004239"/>
    </source>
</evidence>
<sequence length="460" mass="49281">MISAVSVSEAEMKEIGLIFITFFVVTAHVTSNWSKVTPTHKIAPTGPHKLAFSEDIRIVGGNEASPNSLPYQVFLRLIYDTYTSFCGASLISRRYVLTAAHCLVDDLVSLEVILGAHNIRQRESTQQRIPTSTFKVHEQYNNQPAQNDLGVVYLPTPANLNQYVQLIALPSRADVSKSFVGSQAVASGWGYTSQSNPGISDVLRYINVSIIANNVCRDALGSQVTNKIICSGGAGRKGACSGDSGGPLVVSGKLVNTYQFDNIKLNTCECVYGLISLEVILGAHNIGHRESTQQRILTSTFKFHEGYSDETLVNDLGIVYLPTPANLNQYVQLITLPSRADASNSFVGSQAIISGWGYISQSATDISDVLRYVNVNVISNDVCKQTFNSFVRNSNICSGGVGKKGVCFGDSGGPLVASGKLVGVISFISNGGCDAGDPNVLSRVTSFLDWIAANSDAVIS</sequence>
<evidence type="ECO:0000256" key="2">
    <source>
        <dbReference type="ARBA" id="ARBA00022670"/>
    </source>
</evidence>
<accession>A0A7F5RJ42</accession>
<keyword evidence="5" id="KW-1015">Disulfide bond</keyword>
<dbReference type="SUPFAM" id="SSF50494">
    <property type="entry name" value="Trypsin-like serine proteases"/>
    <property type="match status" value="2"/>
</dbReference>
<dbReference type="FunCoup" id="A0A7F5RJ42">
    <property type="interactions" value="51"/>
</dbReference>
<dbReference type="GO" id="GO:0004252">
    <property type="term" value="F:serine-type endopeptidase activity"/>
    <property type="evidence" value="ECO:0007669"/>
    <property type="project" value="InterPro"/>
</dbReference>
<dbReference type="PRINTS" id="PR00722">
    <property type="entry name" value="CHYMOTRYPSIN"/>
</dbReference>
<evidence type="ECO:0000256" key="6">
    <source>
        <dbReference type="RuleBase" id="RU363034"/>
    </source>
</evidence>
<dbReference type="InterPro" id="IPR033116">
    <property type="entry name" value="TRYPSIN_SER"/>
</dbReference>
<feature type="domain" description="Peptidase S1" evidence="7">
    <location>
        <begin position="58"/>
        <end position="456"/>
    </location>
</feature>
<comment type="subcellular location">
    <subcellularLocation>
        <location evidence="1">Secreted</location>
        <location evidence="1">Extracellular space</location>
    </subcellularLocation>
</comment>
<dbReference type="InterPro" id="IPR043504">
    <property type="entry name" value="Peptidase_S1_PA_chymotrypsin"/>
</dbReference>
<evidence type="ECO:0000256" key="3">
    <source>
        <dbReference type="ARBA" id="ARBA00022801"/>
    </source>
</evidence>
<dbReference type="RefSeq" id="XP_025835885.1">
    <property type="nucleotide sequence ID" value="XM_025980100.1"/>
</dbReference>
<dbReference type="FunFam" id="2.40.10.10:FF:000166">
    <property type="entry name" value="Trypsin"/>
    <property type="match status" value="1"/>
</dbReference>
<dbReference type="FunFam" id="2.40.10.10:FF:000036">
    <property type="entry name" value="Trypsin beta"/>
    <property type="match status" value="1"/>
</dbReference>
<dbReference type="Proteomes" id="UP000192223">
    <property type="component" value="Unplaced"/>
</dbReference>
<dbReference type="PANTHER" id="PTHR24252">
    <property type="entry name" value="ACROSIN-RELATED"/>
    <property type="match status" value="1"/>
</dbReference>
<keyword evidence="3 6" id="KW-0378">Hydrolase</keyword>
<dbReference type="GO" id="GO:0006508">
    <property type="term" value="P:proteolysis"/>
    <property type="evidence" value="ECO:0007669"/>
    <property type="project" value="UniProtKB-KW"/>
</dbReference>
<reference evidence="9" key="1">
    <citation type="submission" date="2025-08" db="UniProtKB">
        <authorList>
            <consortium name="RefSeq"/>
        </authorList>
    </citation>
    <scope>IDENTIFICATION</scope>
    <source>
        <tissue evidence="9">Entire body</tissue>
    </source>
</reference>
<name>A0A7F5RJ42_AGRPL</name>
<organism evidence="8 9">
    <name type="scientific">Agrilus planipennis</name>
    <name type="common">Emerald ash borer</name>
    <name type="synonym">Agrilus marcopoli</name>
    <dbReference type="NCBI Taxonomy" id="224129"/>
    <lineage>
        <taxon>Eukaryota</taxon>
        <taxon>Metazoa</taxon>
        <taxon>Ecdysozoa</taxon>
        <taxon>Arthropoda</taxon>
        <taxon>Hexapoda</taxon>
        <taxon>Insecta</taxon>
        <taxon>Pterygota</taxon>
        <taxon>Neoptera</taxon>
        <taxon>Endopterygota</taxon>
        <taxon>Coleoptera</taxon>
        <taxon>Polyphaga</taxon>
        <taxon>Elateriformia</taxon>
        <taxon>Buprestoidea</taxon>
        <taxon>Buprestidae</taxon>
        <taxon>Agrilinae</taxon>
        <taxon>Agrilus</taxon>
    </lineage>
</organism>
<dbReference type="InParanoid" id="A0A7F5RJ42"/>
<dbReference type="InterPro" id="IPR018114">
    <property type="entry name" value="TRYPSIN_HIS"/>
</dbReference>
<dbReference type="InterPro" id="IPR001314">
    <property type="entry name" value="Peptidase_S1A"/>
</dbReference>
<dbReference type="KEGG" id="apln:112906253"/>
<dbReference type="GeneID" id="112906253"/>
<dbReference type="OrthoDB" id="5565075at2759"/>
<keyword evidence="2 6" id="KW-0645">Protease</keyword>
<dbReference type="Gene3D" id="2.40.10.10">
    <property type="entry name" value="Trypsin-like serine proteases"/>
    <property type="match status" value="4"/>
</dbReference>
<dbReference type="Pfam" id="PF00089">
    <property type="entry name" value="Trypsin"/>
    <property type="match status" value="2"/>
</dbReference>
<keyword evidence="8" id="KW-1185">Reference proteome</keyword>
<evidence type="ECO:0000259" key="7">
    <source>
        <dbReference type="PROSITE" id="PS50240"/>
    </source>
</evidence>
<evidence type="ECO:0000256" key="5">
    <source>
        <dbReference type="ARBA" id="ARBA00023157"/>
    </source>
</evidence>
<evidence type="ECO:0000313" key="9">
    <source>
        <dbReference type="RefSeq" id="XP_025835885.1"/>
    </source>
</evidence>
<dbReference type="SMART" id="SM00020">
    <property type="entry name" value="Tryp_SPc"/>
    <property type="match status" value="2"/>
</dbReference>
<dbReference type="AlphaFoldDB" id="A0A7F5RJ42"/>
<gene>
    <name evidence="9" type="primary">LOC112906253</name>
</gene>
<dbReference type="CDD" id="cd00190">
    <property type="entry name" value="Tryp_SPc"/>
    <property type="match status" value="1"/>
</dbReference>
<dbReference type="PROSITE" id="PS00134">
    <property type="entry name" value="TRYPSIN_HIS"/>
    <property type="match status" value="1"/>
</dbReference>
<dbReference type="PROSITE" id="PS00135">
    <property type="entry name" value="TRYPSIN_SER"/>
    <property type="match status" value="2"/>
</dbReference>
<dbReference type="GO" id="GO:0005576">
    <property type="term" value="C:extracellular region"/>
    <property type="evidence" value="ECO:0007669"/>
    <property type="project" value="UniProtKB-SubCell"/>
</dbReference>
<dbReference type="InterPro" id="IPR001254">
    <property type="entry name" value="Trypsin_dom"/>
</dbReference>
<dbReference type="InterPro" id="IPR009003">
    <property type="entry name" value="Peptidase_S1_PA"/>
</dbReference>
<evidence type="ECO:0000313" key="8">
    <source>
        <dbReference type="Proteomes" id="UP000192223"/>
    </source>
</evidence>
<keyword evidence="4 6" id="KW-0720">Serine protease</keyword>
<dbReference type="PROSITE" id="PS50240">
    <property type="entry name" value="TRYPSIN_DOM"/>
    <property type="match status" value="1"/>
</dbReference>
<protein>
    <submittedName>
        <fullName evidence="9">Chymotrypsin-like</fullName>
    </submittedName>
</protein>
<dbReference type="PANTHER" id="PTHR24252:SF7">
    <property type="entry name" value="HYALIN"/>
    <property type="match status" value="1"/>
</dbReference>